<dbReference type="PROSITE" id="PS51462">
    <property type="entry name" value="NUDIX"/>
    <property type="match status" value="1"/>
</dbReference>
<dbReference type="PANTHER" id="PTHR11839">
    <property type="entry name" value="UDP/ADP-SUGAR PYROPHOSPHATASE"/>
    <property type="match status" value="1"/>
</dbReference>
<sequence>MILYPITDKIIMGEYDLNKNNEHLLEKTVRSISIYKGNIIDVNLLDVVLPNGNEAKREVVYHQGAVGIIAIYNDEMYFVKQYRISTEDILIEVPAGKIEPNDSAEKTARKELKEETGLVAESVSKIYEFYVSPGFSNEIIHLYEAKNITLDEQDLDLDEFVDIIKVPVNELQQKLRENYFKDAKTIAAVQYVISHY</sequence>
<keyword evidence="5" id="KW-1185">Reference proteome</keyword>
<feature type="domain" description="Nudix hydrolase" evidence="3">
    <location>
        <begin position="60"/>
        <end position="190"/>
    </location>
</feature>
<name>A0A6V7RDL7_9BACL</name>
<dbReference type="PANTHER" id="PTHR11839:SF18">
    <property type="entry name" value="NUDIX HYDROLASE DOMAIN-CONTAINING PROTEIN"/>
    <property type="match status" value="1"/>
</dbReference>
<dbReference type="EMBL" id="CAJEWB010000010">
    <property type="protein sequence ID" value="CAD2075794.1"/>
    <property type="molecule type" value="Genomic_DNA"/>
</dbReference>
<dbReference type="AlphaFoldDB" id="A0A6V7RDL7"/>
<accession>A0A6V7RDL7</accession>
<dbReference type="InterPro" id="IPR015797">
    <property type="entry name" value="NUDIX_hydrolase-like_dom_sf"/>
</dbReference>
<evidence type="ECO:0000256" key="2">
    <source>
        <dbReference type="ARBA" id="ARBA00022801"/>
    </source>
</evidence>
<dbReference type="Gene3D" id="3.90.79.10">
    <property type="entry name" value="Nucleoside Triphosphate Pyrophosphohydrolase"/>
    <property type="match status" value="1"/>
</dbReference>
<evidence type="ECO:0000313" key="4">
    <source>
        <dbReference type="EMBL" id="CAD2075794.1"/>
    </source>
</evidence>
<evidence type="ECO:0000256" key="1">
    <source>
        <dbReference type="ARBA" id="ARBA00001946"/>
    </source>
</evidence>
<dbReference type="CDD" id="cd03424">
    <property type="entry name" value="NUDIX_ADPRase_Nudt5_UGPPase_Nudt14"/>
    <property type="match status" value="1"/>
</dbReference>
<dbReference type="InterPro" id="IPR000086">
    <property type="entry name" value="NUDIX_hydrolase_dom"/>
</dbReference>
<gene>
    <name evidence="4" type="primary">nudF</name>
    <name evidence="4" type="ORF">JEOPIN946_01100</name>
</gene>
<comment type="caution">
    <text evidence="4">The sequence shown here is derived from an EMBL/GenBank/DDBJ whole genome shotgun (WGS) entry which is preliminary data.</text>
</comment>
<reference evidence="4 5" key="1">
    <citation type="submission" date="2020-07" db="EMBL/GenBank/DDBJ databases">
        <authorList>
            <person name="Criscuolo A."/>
        </authorList>
    </citation>
    <scope>NUCLEOTIDE SEQUENCE [LARGE SCALE GENOMIC DNA]</scope>
    <source>
        <strain evidence="4">CIP107946</strain>
    </source>
</reference>
<keyword evidence="2" id="KW-0378">Hydrolase</keyword>
<dbReference type="GO" id="GO:0019693">
    <property type="term" value="P:ribose phosphate metabolic process"/>
    <property type="evidence" value="ECO:0007669"/>
    <property type="project" value="TreeGrafter"/>
</dbReference>
<evidence type="ECO:0000313" key="5">
    <source>
        <dbReference type="Proteomes" id="UP000588186"/>
    </source>
</evidence>
<evidence type="ECO:0000259" key="3">
    <source>
        <dbReference type="PROSITE" id="PS51462"/>
    </source>
</evidence>
<dbReference type="SUPFAM" id="SSF55811">
    <property type="entry name" value="Nudix"/>
    <property type="match status" value="1"/>
</dbReference>
<dbReference type="GO" id="GO:0016787">
    <property type="term" value="F:hydrolase activity"/>
    <property type="evidence" value="ECO:0007669"/>
    <property type="project" value="UniProtKB-KW"/>
</dbReference>
<dbReference type="FunFam" id="3.90.79.10:FF:000024">
    <property type="entry name" value="ADP-ribose pyrophosphatase"/>
    <property type="match status" value="1"/>
</dbReference>
<proteinExistence type="predicted"/>
<dbReference type="Proteomes" id="UP000588186">
    <property type="component" value="Unassembled WGS sequence"/>
</dbReference>
<dbReference type="Pfam" id="PF00293">
    <property type="entry name" value="NUDIX"/>
    <property type="match status" value="1"/>
</dbReference>
<dbReference type="GO" id="GO:0006753">
    <property type="term" value="P:nucleoside phosphate metabolic process"/>
    <property type="evidence" value="ECO:0007669"/>
    <property type="project" value="TreeGrafter"/>
</dbReference>
<comment type="cofactor">
    <cofactor evidence="1">
        <name>Mg(2+)</name>
        <dbReference type="ChEBI" id="CHEBI:18420"/>
    </cofactor>
</comment>
<organism evidence="4 5">
    <name type="scientific">Phocicoccus pinnipedialis</name>
    <dbReference type="NCBI Taxonomy" id="110845"/>
    <lineage>
        <taxon>Bacteria</taxon>
        <taxon>Bacillati</taxon>
        <taxon>Bacillota</taxon>
        <taxon>Bacilli</taxon>
        <taxon>Bacillales</taxon>
        <taxon>Salinicoccaceae</taxon>
        <taxon>Phocicoccus</taxon>
    </lineage>
</organism>
<protein>
    <submittedName>
        <fullName evidence="4">ADP-ribose pyrophosphatase</fullName>
    </submittedName>
</protein>
<dbReference type="GO" id="GO:0005829">
    <property type="term" value="C:cytosol"/>
    <property type="evidence" value="ECO:0007669"/>
    <property type="project" value="TreeGrafter"/>
</dbReference>